<proteinExistence type="predicted"/>
<protein>
    <submittedName>
        <fullName evidence="1">Uncharacterized protein</fullName>
    </submittedName>
</protein>
<dbReference type="EMBL" id="CM042883">
    <property type="protein sequence ID" value="KAI4375541.1"/>
    <property type="molecule type" value="Genomic_DNA"/>
</dbReference>
<comment type="caution">
    <text evidence="1">The sequence shown here is derived from an EMBL/GenBank/DDBJ whole genome shotgun (WGS) entry which is preliminary data.</text>
</comment>
<keyword evidence="2" id="KW-1185">Reference proteome</keyword>
<sequence>MASSTVLPFHPPLAAETRRFSRARSILTRSLVVSASGRRIRLSSRVSATNFDFTPPLIDHDVSVGTLTSCTQARKSSWFGLGYIKREFVSEGISVLIGNHITGIVTEVPFLAKQCQPVTET</sequence>
<accession>A0ACB9R8V0</accession>
<evidence type="ECO:0000313" key="1">
    <source>
        <dbReference type="EMBL" id="KAI4375541.1"/>
    </source>
</evidence>
<organism evidence="1 2">
    <name type="scientific">Melastoma candidum</name>
    <dbReference type="NCBI Taxonomy" id="119954"/>
    <lineage>
        <taxon>Eukaryota</taxon>
        <taxon>Viridiplantae</taxon>
        <taxon>Streptophyta</taxon>
        <taxon>Embryophyta</taxon>
        <taxon>Tracheophyta</taxon>
        <taxon>Spermatophyta</taxon>
        <taxon>Magnoliopsida</taxon>
        <taxon>eudicotyledons</taxon>
        <taxon>Gunneridae</taxon>
        <taxon>Pentapetalae</taxon>
        <taxon>rosids</taxon>
        <taxon>malvids</taxon>
        <taxon>Myrtales</taxon>
        <taxon>Melastomataceae</taxon>
        <taxon>Melastomatoideae</taxon>
        <taxon>Melastomateae</taxon>
        <taxon>Melastoma</taxon>
    </lineage>
</organism>
<dbReference type="Proteomes" id="UP001057402">
    <property type="component" value="Chromosome 4"/>
</dbReference>
<evidence type="ECO:0000313" key="2">
    <source>
        <dbReference type="Proteomes" id="UP001057402"/>
    </source>
</evidence>
<gene>
    <name evidence="1" type="ORF">MLD38_013398</name>
</gene>
<reference evidence="2" key="1">
    <citation type="journal article" date="2023" name="Front. Plant Sci.">
        <title>Chromosomal-level genome assembly of Melastoma candidum provides insights into trichome evolution.</title>
        <authorList>
            <person name="Zhong Y."/>
            <person name="Wu W."/>
            <person name="Sun C."/>
            <person name="Zou P."/>
            <person name="Liu Y."/>
            <person name="Dai S."/>
            <person name="Zhou R."/>
        </authorList>
    </citation>
    <scope>NUCLEOTIDE SEQUENCE [LARGE SCALE GENOMIC DNA]</scope>
</reference>
<name>A0ACB9R8V0_9MYRT</name>